<evidence type="ECO:0000313" key="2">
    <source>
        <dbReference type="EMBL" id="QIG44574.1"/>
    </source>
</evidence>
<gene>
    <name evidence="2" type="ORF">G5V58_18885</name>
</gene>
<evidence type="ECO:0000256" key="1">
    <source>
        <dbReference type="SAM" id="MobiDB-lite"/>
    </source>
</evidence>
<proteinExistence type="predicted"/>
<organism evidence="2 3">
    <name type="scientific">Nocardioides anomalus</name>
    <dbReference type="NCBI Taxonomy" id="2712223"/>
    <lineage>
        <taxon>Bacteria</taxon>
        <taxon>Bacillati</taxon>
        <taxon>Actinomycetota</taxon>
        <taxon>Actinomycetes</taxon>
        <taxon>Propionibacteriales</taxon>
        <taxon>Nocardioidaceae</taxon>
        <taxon>Nocardioides</taxon>
    </lineage>
</organism>
<dbReference type="RefSeq" id="WP_165236239.1">
    <property type="nucleotide sequence ID" value="NZ_CP049257.1"/>
</dbReference>
<dbReference type="KEGG" id="nano:G5V58_18885"/>
<reference evidence="2 3" key="1">
    <citation type="submission" date="2020-02" db="EMBL/GenBank/DDBJ databases">
        <title>Full genome sequence of Nocardioides sp. R-3366.</title>
        <authorList>
            <person name="Im W.-T."/>
        </authorList>
    </citation>
    <scope>NUCLEOTIDE SEQUENCE [LARGE SCALE GENOMIC DNA]</scope>
    <source>
        <strain evidence="2 3">R-3366</strain>
    </source>
</reference>
<dbReference type="AlphaFoldDB" id="A0A6G6WH60"/>
<accession>A0A6G6WH60</accession>
<keyword evidence="3" id="KW-1185">Reference proteome</keyword>
<protein>
    <submittedName>
        <fullName evidence="2">Uncharacterized protein</fullName>
    </submittedName>
</protein>
<feature type="region of interest" description="Disordered" evidence="1">
    <location>
        <begin position="1"/>
        <end position="42"/>
    </location>
</feature>
<name>A0A6G6WH60_9ACTN</name>
<feature type="compositionally biased region" description="Gly residues" evidence="1">
    <location>
        <begin position="1"/>
        <end position="18"/>
    </location>
</feature>
<sequence>MRAGAGVGVRGGRRGLAGRGRDPQVSADDASGDHLGTFGQDPTPGCAEALGCPTWTLDDLRLPPA</sequence>
<dbReference type="Proteomes" id="UP000502996">
    <property type="component" value="Chromosome"/>
</dbReference>
<evidence type="ECO:0000313" key="3">
    <source>
        <dbReference type="Proteomes" id="UP000502996"/>
    </source>
</evidence>
<dbReference type="EMBL" id="CP049257">
    <property type="protein sequence ID" value="QIG44574.1"/>
    <property type="molecule type" value="Genomic_DNA"/>
</dbReference>